<evidence type="ECO:0000256" key="2">
    <source>
        <dbReference type="PROSITE-ProRule" id="PRU00850"/>
    </source>
</evidence>
<feature type="compositionally biased region" description="Polar residues" evidence="3">
    <location>
        <begin position="1"/>
        <end position="20"/>
    </location>
</feature>
<dbReference type="GO" id="GO:0000228">
    <property type="term" value="C:nuclear chromosome"/>
    <property type="evidence" value="ECO:0007669"/>
    <property type="project" value="TreeGrafter"/>
</dbReference>
<evidence type="ECO:0000256" key="3">
    <source>
        <dbReference type="SAM" id="MobiDB-lite"/>
    </source>
</evidence>
<dbReference type="PANTHER" id="PTHR35144">
    <property type="entry name" value="MEIOSIS-SPECIFIC TRANSCRIPTION FACTOR NDT80"/>
    <property type="match status" value="1"/>
</dbReference>
<feature type="DNA-binding region" description="NDT80" evidence="2">
    <location>
        <begin position="99"/>
        <end position="376"/>
    </location>
</feature>
<dbReference type="SUPFAM" id="SSF49417">
    <property type="entry name" value="p53-like transcription factors"/>
    <property type="match status" value="1"/>
</dbReference>
<dbReference type="GO" id="GO:0045944">
    <property type="term" value="P:positive regulation of transcription by RNA polymerase II"/>
    <property type="evidence" value="ECO:0007669"/>
    <property type="project" value="TreeGrafter"/>
</dbReference>
<evidence type="ECO:0000313" key="5">
    <source>
        <dbReference type="EMBL" id="KAB8073443.1"/>
    </source>
</evidence>
<dbReference type="InterPro" id="IPR037141">
    <property type="entry name" value="NDT80_DNA-bd_dom_sf"/>
</dbReference>
<feature type="domain" description="NDT80" evidence="4">
    <location>
        <begin position="99"/>
        <end position="376"/>
    </location>
</feature>
<gene>
    <name evidence="5" type="ORF">BDV29DRAFT_135925</name>
</gene>
<dbReference type="EMBL" id="ML732226">
    <property type="protein sequence ID" value="KAB8073443.1"/>
    <property type="molecule type" value="Genomic_DNA"/>
</dbReference>
<feature type="region of interest" description="Disordered" evidence="3">
    <location>
        <begin position="1"/>
        <end position="65"/>
    </location>
</feature>
<dbReference type="Pfam" id="PF05224">
    <property type="entry name" value="NDT80_PhoG"/>
    <property type="match status" value="1"/>
</dbReference>
<keyword evidence="6" id="KW-1185">Reference proteome</keyword>
<reference evidence="5 6" key="1">
    <citation type="submission" date="2019-04" db="EMBL/GenBank/DDBJ databases">
        <title>Friends and foes A comparative genomics study of 23 Aspergillus species from section Flavi.</title>
        <authorList>
            <consortium name="DOE Joint Genome Institute"/>
            <person name="Kjaerbolling I."/>
            <person name="Vesth T."/>
            <person name="Frisvad J.C."/>
            <person name="Nybo J.L."/>
            <person name="Theobald S."/>
            <person name="Kildgaard S."/>
            <person name="Isbrandt T."/>
            <person name="Kuo A."/>
            <person name="Sato A."/>
            <person name="Lyhne E.K."/>
            <person name="Kogle M.E."/>
            <person name="Wiebenga A."/>
            <person name="Kun R.S."/>
            <person name="Lubbers R.J."/>
            <person name="Makela M.R."/>
            <person name="Barry K."/>
            <person name="Chovatia M."/>
            <person name="Clum A."/>
            <person name="Daum C."/>
            <person name="Haridas S."/>
            <person name="He G."/>
            <person name="LaButti K."/>
            <person name="Lipzen A."/>
            <person name="Mondo S."/>
            <person name="Riley R."/>
            <person name="Salamov A."/>
            <person name="Simmons B.A."/>
            <person name="Magnuson J.K."/>
            <person name="Henrissat B."/>
            <person name="Mortensen U.H."/>
            <person name="Larsen T.O."/>
            <person name="Devries R.P."/>
            <person name="Grigoriev I.V."/>
            <person name="Machida M."/>
            <person name="Baker S.E."/>
            <person name="Andersen M.R."/>
        </authorList>
    </citation>
    <scope>NUCLEOTIDE SEQUENCE [LARGE SCALE GENOMIC DNA]</scope>
    <source>
        <strain evidence="5 6">CBS 151.66</strain>
    </source>
</reference>
<feature type="compositionally biased region" description="Gly residues" evidence="3">
    <location>
        <begin position="385"/>
        <end position="398"/>
    </location>
</feature>
<dbReference type="GO" id="GO:0003677">
    <property type="term" value="F:DNA binding"/>
    <property type="evidence" value="ECO:0007669"/>
    <property type="project" value="UniProtKB-KW"/>
</dbReference>
<name>A0A5N5WY11_9EURO</name>
<organism evidence="5 6">
    <name type="scientific">Aspergillus leporis</name>
    <dbReference type="NCBI Taxonomy" id="41062"/>
    <lineage>
        <taxon>Eukaryota</taxon>
        <taxon>Fungi</taxon>
        <taxon>Dikarya</taxon>
        <taxon>Ascomycota</taxon>
        <taxon>Pezizomycotina</taxon>
        <taxon>Eurotiomycetes</taxon>
        <taxon>Eurotiomycetidae</taxon>
        <taxon>Eurotiales</taxon>
        <taxon>Aspergillaceae</taxon>
        <taxon>Aspergillus</taxon>
        <taxon>Aspergillus subgen. Circumdati</taxon>
    </lineage>
</organism>
<protein>
    <submittedName>
        <fullName evidence="5">p53-like transcription factor</fullName>
    </submittedName>
</protein>
<feature type="region of interest" description="Disordered" evidence="3">
    <location>
        <begin position="562"/>
        <end position="588"/>
    </location>
</feature>
<keyword evidence="1 2" id="KW-0238">DNA-binding</keyword>
<dbReference type="PANTHER" id="PTHR35144:SF2">
    <property type="entry name" value="MEIOSIS-SPECIFIC TRANSCRIPTION FACTOR NDT80"/>
    <property type="match status" value="1"/>
</dbReference>
<evidence type="ECO:0000313" key="6">
    <source>
        <dbReference type="Proteomes" id="UP000326565"/>
    </source>
</evidence>
<dbReference type="PROSITE" id="PS51517">
    <property type="entry name" value="NDT80"/>
    <property type="match status" value="1"/>
</dbReference>
<dbReference type="GO" id="GO:0003700">
    <property type="term" value="F:DNA-binding transcription factor activity"/>
    <property type="evidence" value="ECO:0007669"/>
    <property type="project" value="UniProtKB-UniRule"/>
</dbReference>
<evidence type="ECO:0000259" key="4">
    <source>
        <dbReference type="PROSITE" id="PS51517"/>
    </source>
</evidence>
<feature type="region of interest" description="Disordered" evidence="3">
    <location>
        <begin position="364"/>
        <end position="406"/>
    </location>
</feature>
<feature type="compositionally biased region" description="Basic and acidic residues" evidence="3">
    <location>
        <begin position="235"/>
        <end position="248"/>
    </location>
</feature>
<dbReference type="InterPro" id="IPR008967">
    <property type="entry name" value="p53-like_TF_DNA-bd_sf"/>
</dbReference>
<feature type="compositionally biased region" description="Low complexity" evidence="3">
    <location>
        <begin position="262"/>
        <end position="272"/>
    </location>
</feature>
<dbReference type="OrthoDB" id="2288358at2759"/>
<dbReference type="FunFam" id="2.60.40.1390:FF:000006">
    <property type="entry name" value="Meiosis-specific transcription factor NDT80"/>
    <property type="match status" value="1"/>
</dbReference>
<dbReference type="AlphaFoldDB" id="A0A5N5WY11"/>
<feature type="region of interest" description="Disordered" evidence="3">
    <location>
        <begin position="235"/>
        <end position="281"/>
    </location>
</feature>
<feature type="compositionally biased region" description="Polar residues" evidence="3">
    <location>
        <begin position="50"/>
        <end position="59"/>
    </location>
</feature>
<dbReference type="InterPro" id="IPR024061">
    <property type="entry name" value="NDT80_DNA-bd_dom"/>
</dbReference>
<accession>A0A5N5WY11</accession>
<dbReference type="InterPro" id="IPR052605">
    <property type="entry name" value="Fungal_trans_regulator"/>
</dbReference>
<dbReference type="Proteomes" id="UP000326565">
    <property type="component" value="Unassembled WGS sequence"/>
</dbReference>
<feature type="region of interest" description="Disordered" evidence="3">
    <location>
        <begin position="419"/>
        <end position="464"/>
    </location>
</feature>
<sequence length="588" mass="64269">MSPTDSCSETFSPASGSIYSHSPGLPYDRMPDFRSHRVPPLQPPTGISPPMQSQSTGVSGSAGLIGRNDNYPGTYTLQRGTFPSLSSISDMSRISQYTTTPRVLESTVDRSSQNLLFGQPGNMLIEPVPRMPQPIADAPPFHETNILQSIVSGSQTIKPEIQAKIHKGFFQVDDKWTCYRRNYFSVSCSFSLHPWAHSPLYLKFTDQTTERVLSFSMSISAIVNAQYGEVRELVQHTPKRDKQSERKPGKVVLQPCHPPPLVLSHGPGSSSSQHGFGLASQSTGMSMEYNSSYSSAPPPSQPPTQHTFERIQFQKATANNGKRRAQQQYYNLVVDLYAEIANPVGGNEAQWIKVARRLSHPMVVRGRSPGHYKDGRRDSSTSMGPDGGNGGSGDGSGGAVLHPGIGPAARSHLTLMSYDASQRGGPHYGRADYSQMTASDQSPLSGSPHISSSSSSGFDIGVLSDSMDPMDPIKNTSSIDSYQDSGFGILGGRKHESQFRHHLRPFEYDPGSKNNEEPSSSFAEPFDSMVSMMSNGQSEPSHFLKHPPRMAPHMYHPSSNSSYDPIYSTRSNNGSHYSRFPNSQRLCA</sequence>
<dbReference type="GO" id="GO:0051321">
    <property type="term" value="P:meiotic cell cycle"/>
    <property type="evidence" value="ECO:0007669"/>
    <property type="project" value="TreeGrafter"/>
</dbReference>
<proteinExistence type="predicted"/>
<dbReference type="Gene3D" id="2.60.40.1390">
    <property type="entry name" value="NDT80 DNA-binding domain"/>
    <property type="match status" value="1"/>
</dbReference>
<evidence type="ECO:0000256" key="1">
    <source>
        <dbReference type="ARBA" id="ARBA00023125"/>
    </source>
</evidence>
<feature type="compositionally biased region" description="Low complexity" evidence="3">
    <location>
        <begin position="442"/>
        <end position="457"/>
    </location>
</feature>